<dbReference type="InterPro" id="IPR011697">
    <property type="entry name" value="Peptidase_C26"/>
</dbReference>
<dbReference type="Pfam" id="PF07722">
    <property type="entry name" value="Peptidase_C26"/>
    <property type="match status" value="1"/>
</dbReference>
<dbReference type="InterPro" id="IPR029062">
    <property type="entry name" value="Class_I_gatase-like"/>
</dbReference>
<evidence type="ECO:0000313" key="2">
    <source>
        <dbReference type="Proteomes" id="UP000562045"/>
    </source>
</evidence>
<dbReference type="GO" id="GO:0006598">
    <property type="term" value="P:polyamine catabolic process"/>
    <property type="evidence" value="ECO:0007669"/>
    <property type="project" value="TreeGrafter"/>
</dbReference>
<dbReference type="CDD" id="cd01745">
    <property type="entry name" value="GATase1_2"/>
    <property type="match status" value="1"/>
</dbReference>
<name>A0A7Z0CNP7_9ACTN</name>
<dbReference type="EMBL" id="JACBZM010000001">
    <property type="protein sequence ID" value="NYI45047.1"/>
    <property type="molecule type" value="Genomic_DNA"/>
</dbReference>
<dbReference type="SUPFAM" id="SSF52317">
    <property type="entry name" value="Class I glutamine amidotransferase-like"/>
    <property type="match status" value="1"/>
</dbReference>
<dbReference type="GO" id="GO:0005829">
    <property type="term" value="C:cytosol"/>
    <property type="evidence" value="ECO:0007669"/>
    <property type="project" value="TreeGrafter"/>
</dbReference>
<dbReference type="Gene3D" id="3.40.50.880">
    <property type="match status" value="1"/>
</dbReference>
<dbReference type="Proteomes" id="UP000562045">
    <property type="component" value="Unassembled WGS sequence"/>
</dbReference>
<comment type="caution">
    <text evidence="1">The sequence shown here is derived from an EMBL/GenBank/DDBJ whole genome shotgun (WGS) entry which is preliminary data.</text>
</comment>
<dbReference type="PANTHER" id="PTHR43235:SF1">
    <property type="entry name" value="GLUTAMINE AMIDOTRANSFERASE PB2B2.05-RELATED"/>
    <property type="match status" value="1"/>
</dbReference>
<dbReference type="GO" id="GO:0016740">
    <property type="term" value="F:transferase activity"/>
    <property type="evidence" value="ECO:0007669"/>
    <property type="project" value="UniProtKB-KW"/>
</dbReference>
<accession>A0A7Z0CNP7</accession>
<evidence type="ECO:0000313" key="1">
    <source>
        <dbReference type="EMBL" id="NYI45047.1"/>
    </source>
</evidence>
<proteinExistence type="predicted"/>
<dbReference type="PANTHER" id="PTHR43235">
    <property type="entry name" value="GLUTAMINE AMIDOTRANSFERASE PB2B2.05-RELATED"/>
    <property type="match status" value="1"/>
</dbReference>
<reference evidence="1 2" key="1">
    <citation type="submission" date="2020-07" db="EMBL/GenBank/DDBJ databases">
        <title>Sequencing the genomes of 1000 actinobacteria strains.</title>
        <authorList>
            <person name="Klenk H.-P."/>
        </authorList>
    </citation>
    <scope>NUCLEOTIDE SEQUENCE [LARGE SCALE GENOMIC DNA]</scope>
    <source>
        <strain evidence="1 2">DSM 15131</strain>
    </source>
</reference>
<protein>
    <submittedName>
        <fullName evidence="1">Putative glutamine amidotransferase</fullName>
    </submittedName>
</protein>
<organism evidence="1 2">
    <name type="scientific">Nocardioides aromaticivorans</name>
    <dbReference type="NCBI Taxonomy" id="200618"/>
    <lineage>
        <taxon>Bacteria</taxon>
        <taxon>Bacillati</taxon>
        <taxon>Actinomycetota</taxon>
        <taxon>Actinomycetes</taxon>
        <taxon>Propionibacteriales</taxon>
        <taxon>Nocardioidaceae</taxon>
        <taxon>Nocardioides</taxon>
    </lineage>
</organism>
<dbReference type="InterPro" id="IPR044668">
    <property type="entry name" value="PuuD-like"/>
</dbReference>
<dbReference type="AlphaFoldDB" id="A0A7Z0CNP7"/>
<gene>
    <name evidence="1" type="ORF">BJ993_002127</name>
</gene>
<dbReference type="GO" id="GO:0033969">
    <property type="term" value="F:gamma-glutamyl-gamma-aminobutyrate hydrolase activity"/>
    <property type="evidence" value="ECO:0007669"/>
    <property type="project" value="TreeGrafter"/>
</dbReference>
<sequence>MNLRTPPSLPQPLIGVTGQYRYGHEVGRLPAFVGQEPIEVFLSPYIRSVAGAGGTPVLLTREADPVAVVDRLDALVLAGGEDVDPGRYGGIPTEFATVMDPGRDAFEIGLFEAALVKGIPVLGICRGCQLINVARGGTLVPHLSASDGQSHSFYGYPGNHRPQMVNVTEDSELSRVLGARISVNSYHHQAVLTPGEGVVVSARALDGVVEGIEMPDADVVAVQWHPEMFGGDPLFDWLVERAVDRTRGTDLSEHSLHAAG</sequence>
<dbReference type="PROSITE" id="PS51273">
    <property type="entry name" value="GATASE_TYPE_1"/>
    <property type="match status" value="1"/>
</dbReference>
<keyword evidence="1" id="KW-0808">Transferase</keyword>
<dbReference type="RefSeq" id="WP_179648754.1">
    <property type="nucleotide sequence ID" value="NZ_JACBZM010000001.1"/>
</dbReference>
<keyword evidence="1" id="KW-0315">Glutamine amidotransferase</keyword>